<name>A0A811PYW6_9POAL</name>
<keyword evidence="2" id="KW-1133">Transmembrane helix</keyword>
<keyword evidence="2" id="KW-0472">Membrane</keyword>
<feature type="transmembrane region" description="Helical" evidence="2">
    <location>
        <begin position="241"/>
        <end position="259"/>
    </location>
</feature>
<evidence type="ECO:0000256" key="1">
    <source>
        <dbReference type="SAM" id="MobiDB-lite"/>
    </source>
</evidence>
<keyword evidence="2" id="KW-0812">Transmembrane</keyword>
<gene>
    <name evidence="3" type="ORF">NCGR_LOCUS34860</name>
</gene>
<dbReference type="Proteomes" id="UP000604825">
    <property type="component" value="Unassembled WGS sequence"/>
</dbReference>
<feature type="compositionally biased region" description="Polar residues" evidence="1">
    <location>
        <begin position="13"/>
        <end position="27"/>
    </location>
</feature>
<feature type="region of interest" description="Disordered" evidence="1">
    <location>
        <begin position="82"/>
        <end position="101"/>
    </location>
</feature>
<feature type="region of interest" description="Disordered" evidence="1">
    <location>
        <begin position="126"/>
        <end position="145"/>
    </location>
</feature>
<evidence type="ECO:0000313" key="4">
    <source>
        <dbReference type="Proteomes" id="UP000604825"/>
    </source>
</evidence>
<dbReference type="AlphaFoldDB" id="A0A811PYW6"/>
<comment type="caution">
    <text evidence="3">The sequence shown here is derived from an EMBL/GenBank/DDBJ whole genome shotgun (WGS) entry which is preliminary data.</text>
</comment>
<proteinExistence type="predicted"/>
<evidence type="ECO:0000313" key="3">
    <source>
        <dbReference type="EMBL" id="CAD6251094.1"/>
    </source>
</evidence>
<evidence type="ECO:0000256" key="2">
    <source>
        <dbReference type="SAM" id="Phobius"/>
    </source>
</evidence>
<feature type="region of interest" description="Disordered" evidence="1">
    <location>
        <begin position="1"/>
        <end position="27"/>
    </location>
</feature>
<feature type="transmembrane region" description="Helical" evidence="2">
    <location>
        <begin position="213"/>
        <end position="235"/>
    </location>
</feature>
<sequence>MDHHLTSMPPSPMENSTVGLASKTPTPASMPNSLLALVPSSRHVDTRVCAGVRPDAGLPHRLQRPLHPQPHRTNLALFDLAPSPSAASSHEGGPGASSRSTLATSPYCTLLRVALFGPNMPDRVASSATACSSSSSPGPSPVGTLTTGNIFRFKTEVRQSAKRALFQERKRRTRCSLAFSPRGVQDQGRSQGCPTRCWMRLLCRTTSTSTSSIGLHIMSSLLGWAIVFTCGMHAAAKSPSFVIWGWMTMFVLWGGRSVALT</sequence>
<reference evidence="3" key="1">
    <citation type="submission" date="2020-10" db="EMBL/GenBank/DDBJ databases">
        <authorList>
            <person name="Han B."/>
            <person name="Lu T."/>
            <person name="Zhao Q."/>
            <person name="Huang X."/>
            <person name="Zhao Y."/>
        </authorList>
    </citation>
    <scope>NUCLEOTIDE SEQUENCE</scope>
</reference>
<protein>
    <submittedName>
        <fullName evidence="3">Uncharacterized protein</fullName>
    </submittedName>
</protein>
<keyword evidence="4" id="KW-1185">Reference proteome</keyword>
<accession>A0A811PYW6</accession>
<organism evidence="3 4">
    <name type="scientific">Miscanthus lutarioriparius</name>
    <dbReference type="NCBI Taxonomy" id="422564"/>
    <lineage>
        <taxon>Eukaryota</taxon>
        <taxon>Viridiplantae</taxon>
        <taxon>Streptophyta</taxon>
        <taxon>Embryophyta</taxon>
        <taxon>Tracheophyta</taxon>
        <taxon>Spermatophyta</taxon>
        <taxon>Magnoliopsida</taxon>
        <taxon>Liliopsida</taxon>
        <taxon>Poales</taxon>
        <taxon>Poaceae</taxon>
        <taxon>PACMAD clade</taxon>
        <taxon>Panicoideae</taxon>
        <taxon>Andropogonodae</taxon>
        <taxon>Andropogoneae</taxon>
        <taxon>Saccharinae</taxon>
        <taxon>Miscanthus</taxon>
    </lineage>
</organism>
<dbReference type="EMBL" id="CAJGYO010000008">
    <property type="protein sequence ID" value="CAD6251094.1"/>
    <property type="molecule type" value="Genomic_DNA"/>
</dbReference>